<dbReference type="PANTHER" id="PTHR21580">
    <property type="entry name" value="SHIPPO-1-RELATED"/>
    <property type="match status" value="1"/>
</dbReference>
<dbReference type="Proteomes" id="UP000008983">
    <property type="component" value="Unassembled WGS sequence"/>
</dbReference>
<evidence type="ECO:0000256" key="1">
    <source>
        <dbReference type="SAM" id="MobiDB-lite"/>
    </source>
</evidence>
<dbReference type="EMBL" id="GL983963">
    <property type="protein sequence ID" value="EGR30653.1"/>
    <property type="molecule type" value="Genomic_DNA"/>
</dbReference>
<protein>
    <submittedName>
        <fullName evidence="2">Uncharacterized protein</fullName>
    </submittedName>
</protein>
<evidence type="ECO:0000313" key="2">
    <source>
        <dbReference type="EMBL" id="EGR30653.1"/>
    </source>
</evidence>
<reference evidence="2 3" key="1">
    <citation type="submission" date="2011-07" db="EMBL/GenBank/DDBJ databases">
        <authorList>
            <person name="Coyne R."/>
            <person name="Brami D."/>
            <person name="Johnson J."/>
            <person name="Hostetler J."/>
            <person name="Hannick L."/>
            <person name="Clark T."/>
            <person name="Cassidy-Hanley D."/>
            <person name="Inman J."/>
        </authorList>
    </citation>
    <scope>NUCLEOTIDE SEQUENCE [LARGE SCALE GENOMIC DNA]</scope>
    <source>
        <strain evidence="2 3">G5</strain>
    </source>
</reference>
<dbReference type="AlphaFoldDB" id="G0QVV2"/>
<dbReference type="InParanoid" id="G0QVV2"/>
<dbReference type="GeneID" id="14906769"/>
<gene>
    <name evidence="2" type="ORF">IMG5_126740</name>
</gene>
<keyword evidence="3" id="KW-1185">Reference proteome</keyword>
<organism evidence="2 3">
    <name type="scientific">Ichthyophthirius multifiliis</name>
    <name type="common">White spot disease agent</name>
    <name type="synonym">Ich</name>
    <dbReference type="NCBI Taxonomy" id="5932"/>
    <lineage>
        <taxon>Eukaryota</taxon>
        <taxon>Sar</taxon>
        <taxon>Alveolata</taxon>
        <taxon>Ciliophora</taxon>
        <taxon>Intramacronucleata</taxon>
        <taxon>Oligohymenophorea</taxon>
        <taxon>Hymenostomatida</taxon>
        <taxon>Ophryoglenina</taxon>
        <taxon>Ichthyophthirius</taxon>
    </lineage>
</organism>
<dbReference type="OrthoDB" id="309001at2759"/>
<evidence type="ECO:0000313" key="3">
    <source>
        <dbReference type="Proteomes" id="UP000008983"/>
    </source>
</evidence>
<name>G0QVV2_ICHMU</name>
<accession>G0QVV2</accession>
<feature type="non-terminal residue" evidence="2">
    <location>
        <position position="1"/>
    </location>
</feature>
<dbReference type="Pfam" id="PF07004">
    <property type="entry name" value="SHIPPO-rpt"/>
    <property type="match status" value="12"/>
</dbReference>
<dbReference type="RefSeq" id="XP_004032240.1">
    <property type="nucleotide sequence ID" value="XM_004032192.1"/>
</dbReference>
<dbReference type="OMA" id="PNHYNIR"/>
<dbReference type="InterPro" id="IPR010736">
    <property type="entry name" value="SHIPPO-rpt"/>
</dbReference>
<feature type="compositionally biased region" description="Polar residues" evidence="1">
    <location>
        <begin position="61"/>
        <end position="80"/>
    </location>
</feature>
<dbReference type="eggNOG" id="ENOG502QSJK">
    <property type="taxonomic scope" value="Eukaryota"/>
</dbReference>
<sequence length="445" mass="50093">KLIKIRIKQNMVNAWSVAWTIGNGRRSDFTQGQQFIPGPGAYNVDKKQIMVPPKWKIGSESRGNQKPNQNPGPGQYSTKTYVDQGSKYTIGNSTKPIGNTFQLVPGPGAYNINKSIQKRQPQYSMRIKNNTQERVFTPGPGEYQSKSFVFNKYKRSVVFSKQKRDDLYQQSISPGPGNYDNLRPKSAAPEFKFGSEQRDCLYRTQQTPGPGHYEQKPIMETGRGKTMFSRKNYEHISQVPGPGQYQQDTSIIKNKKPSFIIGTQSRDSLLNYLNNNPGPGSYQPQIDASRVTSSKIRIGTDIRKPLNNIQQNPGPGQYEYHPKTADGPKLSFKGVVSQNPVDLEKIRVPGPGTYEPNQILTKRRPFTSKIGTGLRKDLYMYKEAPGPGYYNLKKDPRGPKWVFGSEIRDQQKHIRTPGPGAYDLPVVLADLPKYAMTKSAYASRC</sequence>
<proteinExistence type="predicted"/>
<dbReference type="InterPro" id="IPR051291">
    <property type="entry name" value="CIMAP"/>
</dbReference>
<feature type="region of interest" description="Disordered" evidence="1">
    <location>
        <begin position="56"/>
        <end position="80"/>
    </location>
</feature>